<accession>A0A397UFN4</accession>
<organism evidence="1 2">
    <name type="scientific">Gigaspora rosea</name>
    <dbReference type="NCBI Taxonomy" id="44941"/>
    <lineage>
        <taxon>Eukaryota</taxon>
        <taxon>Fungi</taxon>
        <taxon>Fungi incertae sedis</taxon>
        <taxon>Mucoromycota</taxon>
        <taxon>Glomeromycotina</taxon>
        <taxon>Glomeromycetes</taxon>
        <taxon>Diversisporales</taxon>
        <taxon>Gigasporaceae</taxon>
        <taxon>Gigaspora</taxon>
    </lineage>
</organism>
<dbReference type="EMBL" id="QKWP01001567">
    <property type="protein sequence ID" value="RIB08008.1"/>
    <property type="molecule type" value="Genomic_DNA"/>
</dbReference>
<reference evidence="1 2" key="1">
    <citation type="submission" date="2018-06" db="EMBL/GenBank/DDBJ databases">
        <title>Comparative genomics reveals the genomic features of Rhizophagus irregularis, R. cerebriforme, R. diaphanum and Gigaspora rosea, and their symbiotic lifestyle signature.</title>
        <authorList>
            <person name="Morin E."/>
            <person name="San Clemente H."/>
            <person name="Chen E.C.H."/>
            <person name="De La Providencia I."/>
            <person name="Hainaut M."/>
            <person name="Kuo A."/>
            <person name="Kohler A."/>
            <person name="Murat C."/>
            <person name="Tang N."/>
            <person name="Roy S."/>
            <person name="Loubradou J."/>
            <person name="Henrissat B."/>
            <person name="Grigoriev I.V."/>
            <person name="Corradi N."/>
            <person name="Roux C."/>
            <person name="Martin F.M."/>
        </authorList>
    </citation>
    <scope>NUCLEOTIDE SEQUENCE [LARGE SCALE GENOMIC DNA]</scope>
    <source>
        <strain evidence="1 2">DAOM 194757</strain>
    </source>
</reference>
<protein>
    <submittedName>
        <fullName evidence="1">Uncharacterized protein</fullName>
    </submittedName>
</protein>
<proteinExistence type="predicted"/>
<name>A0A397UFN4_9GLOM</name>
<dbReference type="OrthoDB" id="2409129at2759"/>
<gene>
    <name evidence="1" type="ORF">C2G38_2045528</name>
</gene>
<dbReference type="AlphaFoldDB" id="A0A397UFN4"/>
<keyword evidence="2" id="KW-1185">Reference proteome</keyword>
<sequence>MDQDWANTGNSKCIKKLALFPSIAQENYIPDELHLLLQISDVLMECLFNDLFKKKEFEKQIKSVVEEIFKNFGIQFEFFKLSSNKWNWTSLIGPDKKKMVEKFLVSEFVSGTCGQDIEKLWREFHRLYNVLRQS</sequence>
<comment type="caution">
    <text evidence="1">The sequence shown here is derived from an EMBL/GenBank/DDBJ whole genome shotgun (WGS) entry which is preliminary data.</text>
</comment>
<evidence type="ECO:0000313" key="2">
    <source>
        <dbReference type="Proteomes" id="UP000266673"/>
    </source>
</evidence>
<dbReference type="Proteomes" id="UP000266673">
    <property type="component" value="Unassembled WGS sequence"/>
</dbReference>
<evidence type="ECO:0000313" key="1">
    <source>
        <dbReference type="EMBL" id="RIB08008.1"/>
    </source>
</evidence>